<dbReference type="EMBL" id="JALBUF010000001">
    <property type="protein sequence ID" value="MCI0182189.1"/>
    <property type="molecule type" value="Genomic_DNA"/>
</dbReference>
<dbReference type="Proteomes" id="UP001139263">
    <property type="component" value="Unassembled WGS sequence"/>
</dbReference>
<dbReference type="InterPro" id="IPR002347">
    <property type="entry name" value="SDR_fam"/>
</dbReference>
<comment type="similarity">
    <text evidence="1">Belongs to the short-chain dehydrogenases/reductases (SDR) family.</text>
</comment>
<organism evidence="2 3">
    <name type="scientific">Sulfoacidibacillus ferrooxidans</name>
    <dbReference type="NCBI Taxonomy" id="2005001"/>
    <lineage>
        <taxon>Bacteria</taxon>
        <taxon>Bacillati</taxon>
        <taxon>Bacillota</taxon>
        <taxon>Bacilli</taxon>
        <taxon>Bacillales</taxon>
        <taxon>Alicyclobacillaceae</taxon>
        <taxon>Sulfoacidibacillus</taxon>
    </lineage>
</organism>
<proteinExistence type="inferred from homology"/>
<dbReference type="GO" id="GO:0018498">
    <property type="term" value="F:2,3-dihydroxy-2,3-dihydro-phenylpropionate dehydrogenase activity"/>
    <property type="evidence" value="ECO:0007669"/>
    <property type="project" value="UniProtKB-EC"/>
</dbReference>
<dbReference type="GO" id="GO:0015996">
    <property type="term" value="P:chlorophyll catabolic process"/>
    <property type="evidence" value="ECO:0007669"/>
    <property type="project" value="TreeGrafter"/>
</dbReference>
<evidence type="ECO:0000313" key="3">
    <source>
        <dbReference type="Proteomes" id="UP001139263"/>
    </source>
</evidence>
<gene>
    <name evidence="2" type="primary">hcaB</name>
    <name evidence="2" type="ORF">MM817_00445</name>
</gene>
<keyword evidence="2" id="KW-0560">Oxidoreductase</keyword>
<dbReference type="RefSeq" id="WP_241711802.1">
    <property type="nucleotide sequence ID" value="NZ_JALBUF010000001.1"/>
</dbReference>
<dbReference type="InterPro" id="IPR036291">
    <property type="entry name" value="NAD(P)-bd_dom_sf"/>
</dbReference>
<dbReference type="PRINTS" id="PR00080">
    <property type="entry name" value="SDRFAMILY"/>
</dbReference>
<sequence length="260" mass="29394">MKTIVITGSTKGLGFALATSFLEAGHRVIISGKNQHLLDQAMQNLASHQHRVSAKLCDVRNHQDIVNLWDFATTTWGEVDIWINNAGINQQGDALWELSFDDIERVIQTNLQGMIYGTKVALQGMLQQSHGQIYNVEGFGSDGMQRRGINLYGTTKRALTHFTTACAKEASDTPIQVGLLCPGMMITDLLRDETGHIRNERQTKRIFNILGDRPATVAKFFVPHILHNKKNGAHIVWLTKRKILWRFARSSYHQRDLFED</sequence>
<evidence type="ECO:0000313" key="2">
    <source>
        <dbReference type="EMBL" id="MCI0182189.1"/>
    </source>
</evidence>
<dbReference type="CDD" id="cd05233">
    <property type="entry name" value="SDR_c"/>
    <property type="match status" value="1"/>
</dbReference>
<dbReference type="AlphaFoldDB" id="A0A9X1V6I3"/>
<evidence type="ECO:0000256" key="1">
    <source>
        <dbReference type="RuleBase" id="RU000363"/>
    </source>
</evidence>
<name>A0A9X1V6I3_9BACL</name>
<dbReference type="EC" id="1.3.1.87" evidence="2"/>
<dbReference type="PANTHER" id="PTHR24314">
    <property type="entry name" value="NON-SPECIFIC LIPID TRANSFER PROTEIN-RELATED"/>
    <property type="match status" value="1"/>
</dbReference>
<comment type="caution">
    <text evidence="2">The sequence shown here is derived from an EMBL/GenBank/DDBJ whole genome shotgun (WGS) entry which is preliminary data.</text>
</comment>
<protein>
    <submittedName>
        <fullName evidence="2">3-phenylpropionate-dihydrodiol/cinnamic acid-dihydrodiol dehydrogenase</fullName>
        <ecNumber evidence="2">1.3.1.87</ecNumber>
    </submittedName>
</protein>
<accession>A0A9X1V6I3</accession>
<dbReference type="GO" id="GO:0010304">
    <property type="term" value="P:PSII associated light-harvesting complex II catabolic process"/>
    <property type="evidence" value="ECO:0007669"/>
    <property type="project" value="TreeGrafter"/>
</dbReference>
<dbReference type="InterPro" id="IPR052625">
    <property type="entry name" value="Chl_b_Red"/>
</dbReference>
<keyword evidence="3" id="KW-1185">Reference proteome</keyword>
<dbReference type="PRINTS" id="PR00081">
    <property type="entry name" value="GDHRDH"/>
</dbReference>
<dbReference type="PANTHER" id="PTHR24314:SF21">
    <property type="entry name" value="CHLOROPHYLL(IDE) B REDUCTASE NYC1, CHLOROPLASTIC-RELATED"/>
    <property type="match status" value="1"/>
</dbReference>
<reference evidence="2" key="1">
    <citation type="submission" date="2022-03" db="EMBL/GenBank/DDBJ databases">
        <title>Draft Genome Sequence of Firmicute Strain S0AB, a Heterotrophic Iron/Sulfur-Oxidizing Extreme Acidophile.</title>
        <authorList>
            <person name="Vergara E."/>
            <person name="Pakostova E."/>
            <person name="Johnson D.B."/>
            <person name="Holmes D.S."/>
        </authorList>
    </citation>
    <scope>NUCLEOTIDE SEQUENCE</scope>
    <source>
        <strain evidence="2">S0AB</strain>
    </source>
</reference>
<dbReference type="Gene3D" id="3.40.50.720">
    <property type="entry name" value="NAD(P)-binding Rossmann-like Domain"/>
    <property type="match status" value="1"/>
</dbReference>
<dbReference type="SUPFAM" id="SSF51735">
    <property type="entry name" value="NAD(P)-binding Rossmann-fold domains"/>
    <property type="match status" value="1"/>
</dbReference>
<dbReference type="GO" id="GO:0034256">
    <property type="term" value="F:chlorophyll(ide) b reductase activity"/>
    <property type="evidence" value="ECO:0007669"/>
    <property type="project" value="TreeGrafter"/>
</dbReference>
<dbReference type="Pfam" id="PF00106">
    <property type="entry name" value="adh_short"/>
    <property type="match status" value="1"/>
</dbReference>